<dbReference type="OrthoDB" id="9803010at2"/>
<dbReference type="InterPro" id="IPR016040">
    <property type="entry name" value="NAD(P)-bd_dom"/>
</dbReference>
<protein>
    <recommendedName>
        <fullName evidence="4 7">dTDP-glucose 4,6-dehydratase</fullName>
        <ecNumber evidence="4 7">4.2.1.46</ecNumber>
    </recommendedName>
</protein>
<dbReference type="GO" id="GO:0008460">
    <property type="term" value="F:dTDP-glucose 4,6-dehydratase activity"/>
    <property type="evidence" value="ECO:0007669"/>
    <property type="project" value="UniProtKB-EC"/>
</dbReference>
<comment type="cofactor">
    <cofactor evidence="2 7">
        <name>NAD(+)</name>
        <dbReference type="ChEBI" id="CHEBI:57540"/>
    </cofactor>
</comment>
<evidence type="ECO:0000313" key="9">
    <source>
        <dbReference type="EMBL" id="OWW18561.1"/>
    </source>
</evidence>
<dbReference type="InterPro" id="IPR020904">
    <property type="entry name" value="Sc_DH/Rdtase_CS"/>
</dbReference>
<evidence type="ECO:0000256" key="6">
    <source>
        <dbReference type="ARBA" id="ARBA00023239"/>
    </source>
</evidence>
<dbReference type="Proteomes" id="UP000197535">
    <property type="component" value="Unassembled WGS sequence"/>
</dbReference>
<accession>A0A254T7D1</accession>
<dbReference type="CDD" id="cd05246">
    <property type="entry name" value="dTDP_GD_SDR_e"/>
    <property type="match status" value="1"/>
</dbReference>
<dbReference type="Pfam" id="PF16363">
    <property type="entry name" value="GDP_Man_Dehyd"/>
    <property type="match status" value="1"/>
</dbReference>
<evidence type="ECO:0000259" key="8">
    <source>
        <dbReference type="Pfam" id="PF16363"/>
    </source>
</evidence>
<evidence type="ECO:0000256" key="3">
    <source>
        <dbReference type="ARBA" id="ARBA00008178"/>
    </source>
</evidence>
<dbReference type="InterPro" id="IPR036291">
    <property type="entry name" value="NAD(P)-bd_dom_sf"/>
</dbReference>
<evidence type="ECO:0000313" key="10">
    <source>
        <dbReference type="Proteomes" id="UP000197535"/>
    </source>
</evidence>
<dbReference type="GO" id="GO:0009225">
    <property type="term" value="P:nucleotide-sugar metabolic process"/>
    <property type="evidence" value="ECO:0007669"/>
    <property type="project" value="InterPro"/>
</dbReference>
<name>A0A254T7D1_9BURK</name>
<dbReference type="SUPFAM" id="SSF51735">
    <property type="entry name" value="NAD(P)-binding Rossmann-fold domains"/>
    <property type="match status" value="1"/>
</dbReference>
<dbReference type="Gene3D" id="3.40.50.720">
    <property type="entry name" value="NAD(P)-binding Rossmann-like Domain"/>
    <property type="match status" value="1"/>
</dbReference>
<comment type="catalytic activity">
    <reaction evidence="1 7">
        <text>dTDP-alpha-D-glucose = dTDP-4-dehydro-6-deoxy-alpha-D-glucose + H2O</text>
        <dbReference type="Rhea" id="RHEA:17221"/>
        <dbReference type="ChEBI" id="CHEBI:15377"/>
        <dbReference type="ChEBI" id="CHEBI:57477"/>
        <dbReference type="ChEBI" id="CHEBI:57649"/>
        <dbReference type="EC" id="4.2.1.46"/>
    </reaction>
</comment>
<evidence type="ECO:0000256" key="4">
    <source>
        <dbReference type="ARBA" id="ARBA00011990"/>
    </source>
</evidence>
<proteinExistence type="inferred from homology"/>
<organism evidence="9 10">
    <name type="scientific">Noviherbaspirillum denitrificans</name>
    <dbReference type="NCBI Taxonomy" id="1968433"/>
    <lineage>
        <taxon>Bacteria</taxon>
        <taxon>Pseudomonadati</taxon>
        <taxon>Pseudomonadota</taxon>
        <taxon>Betaproteobacteria</taxon>
        <taxon>Burkholderiales</taxon>
        <taxon>Oxalobacteraceae</taxon>
        <taxon>Noviherbaspirillum</taxon>
    </lineage>
</organism>
<reference evidence="9 10" key="1">
    <citation type="submission" date="2016-02" db="EMBL/GenBank/DDBJ databases">
        <authorList>
            <person name="Wen L."/>
            <person name="He K."/>
            <person name="Yang H."/>
        </authorList>
    </citation>
    <scope>NUCLEOTIDE SEQUENCE [LARGE SCALE GENOMIC DNA]</scope>
    <source>
        <strain evidence="9 10">TSA40</strain>
    </source>
</reference>
<evidence type="ECO:0000256" key="7">
    <source>
        <dbReference type="RuleBase" id="RU004473"/>
    </source>
</evidence>
<dbReference type="EMBL" id="LSTO01000003">
    <property type="protein sequence ID" value="OWW18561.1"/>
    <property type="molecule type" value="Genomic_DNA"/>
</dbReference>
<dbReference type="NCBIfam" id="TIGR01181">
    <property type="entry name" value="dTDP_gluc_dehyt"/>
    <property type="match status" value="1"/>
</dbReference>
<keyword evidence="10" id="KW-1185">Reference proteome</keyword>
<comment type="caution">
    <text evidence="9">The sequence shown here is derived from an EMBL/GenBank/DDBJ whole genome shotgun (WGS) entry which is preliminary data.</text>
</comment>
<gene>
    <name evidence="9" type="ORF">AYR66_00685</name>
</gene>
<dbReference type="EC" id="4.2.1.46" evidence="4 7"/>
<keyword evidence="6 7" id="KW-0456">Lyase</keyword>
<dbReference type="PANTHER" id="PTHR43000">
    <property type="entry name" value="DTDP-D-GLUCOSE 4,6-DEHYDRATASE-RELATED"/>
    <property type="match status" value="1"/>
</dbReference>
<dbReference type="PROSITE" id="PS00061">
    <property type="entry name" value="ADH_SHORT"/>
    <property type="match status" value="1"/>
</dbReference>
<feature type="domain" description="NAD(P)-binding" evidence="8">
    <location>
        <begin position="4"/>
        <end position="324"/>
    </location>
</feature>
<evidence type="ECO:0000256" key="2">
    <source>
        <dbReference type="ARBA" id="ARBA00001911"/>
    </source>
</evidence>
<keyword evidence="5" id="KW-0520">NAD</keyword>
<sequence>MVILVTGGAGFIGGNFILEWLSNQEEPVVNLDKLTYAGNPETLAGVRDSSRYFFIQGDIGDRKLVAALLRNYRPRAILNFAAESHVDRSIKGPGDFIETNVVGTFGLLDAVRDYWSHLRPAGQEAFRFLHVSTDEVYGSLAPDDAPFSESNRYEPNSPYSASKAASDHLVRAWHHTYGLPAITTNCSNNYGPYHFPEKLIPLCILNACAGKPLPIYGDGMQRRDWLYVKDHCHALRRVVEDGVPGETYNIGGNCEKANLEVVQTICAVLDEVRPREDGKSYAEQITFVQDRPGHDRRYAIDASRIESELGWKPSETFETGIRKTVLWYLENEGWVQNVTTGAYRDWVREHYGT</sequence>
<dbReference type="Gene3D" id="3.90.25.10">
    <property type="entry name" value="UDP-galactose 4-epimerase, domain 1"/>
    <property type="match status" value="1"/>
</dbReference>
<dbReference type="AlphaFoldDB" id="A0A254T7D1"/>
<evidence type="ECO:0000256" key="1">
    <source>
        <dbReference type="ARBA" id="ARBA00001539"/>
    </source>
</evidence>
<evidence type="ECO:0000256" key="5">
    <source>
        <dbReference type="ARBA" id="ARBA00023027"/>
    </source>
</evidence>
<dbReference type="InterPro" id="IPR005888">
    <property type="entry name" value="dTDP_Gluc_deHydtase"/>
</dbReference>
<comment type="similarity">
    <text evidence="3 7">Belongs to the NAD(P)-dependent epimerase/dehydratase family. dTDP-glucose dehydratase subfamily.</text>
</comment>